<comment type="caution">
    <text evidence="1">The sequence shown here is derived from an EMBL/GenBank/DDBJ whole genome shotgun (WGS) entry which is preliminary data.</text>
</comment>
<accession>A0A5B0P6C3</accession>
<name>A0A5B0P6C3_PUCGR</name>
<dbReference type="AlphaFoldDB" id="A0A5B0P6C3"/>
<reference evidence="1 2" key="1">
    <citation type="submission" date="2019-05" db="EMBL/GenBank/DDBJ databases">
        <title>Emergence of the Ug99 lineage of the wheat stem rust pathogen through somatic hybridization.</title>
        <authorList>
            <person name="Li F."/>
            <person name="Upadhyaya N.M."/>
            <person name="Sperschneider J."/>
            <person name="Matny O."/>
            <person name="Nguyen-Phuc H."/>
            <person name="Mago R."/>
            <person name="Raley C."/>
            <person name="Miller M.E."/>
            <person name="Silverstein K.A.T."/>
            <person name="Henningsen E."/>
            <person name="Hirsch C.D."/>
            <person name="Visser B."/>
            <person name="Pretorius Z.A."/>
            <person name="Steffenson B.J."/>
            <person name="Schwessinger B."/>
            <person name="Dodds P.N."/>
            <person name="Figueroa M."/>
        </authorList>
    </citation>
    <scope>NUCLEOTIDE SEQUENCE [LARGE SCALE GENOMIC DNA]</scope>
    <source>
        <strain evidence="1">21-0</strain>
    </source>
</reference>
<organism evidence="1 2">
    <name type="scientific">Puccinia graminis f. sp. tritici</name>
    <dbReference type="NCBI Taxonomy" id="56615"/>
    <lineage>
        <taxon>Eukaryota</taxon>
        <taxon>Fungi</taxon>
        <taxon>Dikarya</taxon>
        <taxon>Basidiomycota</taxon>
        <taxon>Pucciniomycotina</taxon>
        <taxon>Pucciniomycetes</taxon>
        <taxon>Pucciniales</taxon>
        <taxon>Pucciniaceae</taxon>
        <taxon>Puccinia</taxon>
    </lineage>
</organism>
<dbReference type="EMBL" id="VSWC01000067">
    <property type="protein sequence ID" value="KAA1096536.1"/>
    <property type="molecule type" value="Genomic_DNA"/>
</dbReference>
<evidence type="ECO:0000313" key="2">
    <source>
        <dbReference type="Proteomes" id="UP000324748"/>
    </source>
</evidence>
<sequence>MRIEAFNDRLITLLSAFAMRPRGQPTSVGQLVYSGCVNDDLKKTNVKVNPIHYHHYPFGDGKWMPGSSGFVGKFFRSFFFDNCLSESLIYELITCNDFFWVAAAYDRTSKAWYNCAYSQSRDNSDTYICSDCK</sequence>
<proteinExistence type="predicted"/>
<gene>
    <name evidence="1" type="ORF">PGT21_019444</name>
</gene>
<keyword evidence="2" id="KW-1185">Reference proteome</keyword>
<protein>
    <submittedName>
        <fullName evidence="1">Uncharacterized protein</fullName>
    </submittedName>
</protein>
<evidence type="ECO:0000313" key="1">
    <source>
        <dbReference type="EMBL" id="KAA1096536.1"/>
    </source>
</evidence>
<dbReference type="Proteomes" id="UP000324748">
    <property type="component" value="Unassembled WGS sequence"/>
</dbReference>